<dbReference type="InterPro" id="IPR024962">
    <property type="entry name" value="YukD-like"/>
</dbReference>
<feature type="transmembrane region" description="Helical" evidence="7">
    <location>
        <begin position="240"/>
        <end position="259"/>
    </location>
</feature>
<dbReference type="InterPro" id="IPR044049">
    <property type="entry name" value="EccD_transm"/>
</dbReference>
<gene>
    <name evidence="9" type="ORF">BTM25_12310</name>
</gene>
<keyword evidence="10" id="KW-1185">Reference proteome</keyword>
<proteinExistence type="inferred from homology"/>
<feature type="transmembrane region" description="Helical" evidence="7">
    <location>
        <begin position="327"/>
        <end position="346"/>
    </location>
</feature>
<feature type="transmembrane region" description="Helical" evidence="7">
    <location>
        <begin position="148"/>
        <end position="166"/>
    </location>
</feature>
<protein>
    <submittedName>
        <fullName evidence="9">Type VII secretion integral membrane protein EccD</fullName>
    </submittedName>
</protein>
<evidence type="ECO:0000259" key="8">
    <source>
        <dbReference type="Pfam" id="PF19053"/>
    </source>
</evidence>
<feature type="transmembrane region" description="Helical" evidence="7">
    <location>
        <begin position="265"/>
        <end position="283"/>
    </location>
</feature>
<keyword evidence="4 7" id="KW-0812">Transmembrane</keyword>
<evidence type="ECO:0000256" key="7">
    <source>
        <dbReference type="SAM" id="Phobius"/>
    </source>
</evidence>
<feature type="transmembrane region" description="Helical" evidence="7">
    <location>
        <begin position="405"/>
        <end position="429"/>
    </location>
</feature>
<comment type="caution">
    <text evidence="9">The sequence shown here is derived from an EMBL/GenBank/DDBJ whole genome shotgun (WGS) entry which is preliminary data.</text>
</comment>
<reference evidence="9 10" key="1">
    <citation type="journal article" date="2017" name="Chemistry">
        <title>Isolation, Biosynthesis and Chemical Modifications of Rubterolones A-F: Rare Tropolone Alkaloids from Actinomadura sp. 5-2.</title>
        <authorList>
            <person name="Guo H."/>
            <person name="Benndorf R."/>
            <person name="Leichnitz D."/>
            <person name="Klassen J.L."/>
            <person name="Vollmers J."/>
            <person name="Gorls H."/>
            <person name="Steinacker M."/>
            <person name="Weigel C."/>
            <person name="Dahse H.M."/>
            <person name="Kaster A.K."/>
            <person name="de Beer Z.W."/>
            <person name="Poulsen M."/>
            <person name="Beemelmanns C."/>
        </authorList>
    </citation>
    <scope>NUCLEOTIDE SEQUENCE [LARGE SCALE GENOMIC DNA]</scope>
    <source>
        <strain evidence="9 10">5-2</strain>
    </source>
</reference>
<evidence type="ECO:0000313" key="10">
    <source>
        <dbReference type="Proteomes" id="UP000242367"/>
    </source>
</evidence>
<accession>A0A2P4UP60</accession>
<feature type="transmembrane region" description="Helical" evidence="7">
    <location>
        <begin position="123"/>
        <end position="142"/>
    </location>
</feature>
<dbReference type="Pfam" id="PF08817">
    <property type="entry name" value="YukD"/>
    <property type="match status" value="1"/>
</dbReference>
<dbReference type="Pfam" id="PF19053">
    <property type="entry name" value="EccD"/>
    <property type="match status" value="1"/>
</dbReference>
<feature type="transmembrane region" description="Helical" evidence="7">
    <location>
        <begin position="213"/>
        <end position="233"/>
    </location>
</feature>
<dbReference type="NCBIfam" id="TIGR03920">
    <property type="entry name" value="T7SS_EccD"/>
    <property type="match status" value="1"/>
</dbReference>
<evidence type="ECO:0000256" key="2">
    <source>
        <dbReference type="ARBA" id="ARBA00006162"/>
    </source>
</evidence>
<evidence type="ECO:0000256" key="6">
    <source>
        <dbReference type="ARBA" id="ARBA00023136"/>
    </source>
</evidence>
<feature type="transmembrane region" description="Helical" evidence="7">
    <location>
        <begin position="352"/>
        <end position="368"/>
    </location>
</feature>
<dbReference type="Gene3D" id="3.10.20.90">
    <property type="entry name" value="Phosphatidylinositol 3-kinase Catalytic Subunit, Chain A, domain 1"/>
    <property type="match status" value="1"/>
</dbReference>
<evidence type="ECO:0000256" key="4">
    <source>
        <dbReference type="ARBA" id="ARBA00022692"/>
    </source>
</evidence>
<name>A0A2P4UP60_9ACTN</name>
<keyword evidence="6 7" id="KW-0472">Membrane</keyword>
<dbReference type="Proteomes" id="UP000242367">
    <property type="component" value="Unassembled WGS sequence"/>
</dbReference>
<evidence type="ECO:0000256" key="3">
    <source>
        <dbReference type="ARBA" id="ARBA00022475"/>
    </source>
</evidence>
<dbReference type="PIRSF" id="PIRSF017804">
    <property type="entry name" value="Secretion_EccD1"/>
    <property type="match status" value="1"/>
</dbReference>
<organism evidence="9 10">
    <name type="scientific">Actinomadura rubteroloni</name>
    <dbReference type="NCBI Taxonomy" id="1926885"/>
    <lineage>
        <taxon>Bacteria</taxon>
        <taxon>Bacillati</taxon>
        <taxon>Actinomycetota</taxon>
        <taxon>Actinomycetes</taxon>
        <taxon>Streptosporangiales</taxon>
        <taxon>Thermomonosporaceae</taxon>
        <taxon>Actinomadura</taxon>
    </lineage>
</organism>
<dbReference type="AlphaFoldDB" id="A0A2P4UP60"/>
<dbReference type="GO" id="GO:0005886">
    <property type="term" value="C:plasma membrane"/>
    <property type="evidence" value="ECO:0007669"/>
    <property type="project" value="UniProtKB-SubCell"/>
</dbReference>
<keyword evidence="3" id="KW-1003">Cell membrane</keyword>
<keyword evidence="5 7" id="KW-1133">Transmembrane helix</keyword>
<comment type="subcellular location">
    <subcellularLocation>
        <location evidence="1">Cell membrane</location>
        <topology evidence="1">Multi-pass membrane protein</topology>
    </subcellularLocation>
</comment>
<feature type="transmembrane region" description="Helical" evidence="7">
    <location>
        <begin position="441"/>
        <end position="464"/>
    </location>
</feature>
<comment type="similarity">
    <text evidence="2">Belongs to the EccD/Snm4 family.</text>
</comment>
<feature type="transmembrane region" description="Helical" evidence="7">
    <location>
        <begin position="173"/>
        <end position="193"/>
    </location>
</feature>
<evidence type="ECO:0000256" key="5">
    <source>
        <dbReference type="ARBA" id="ARBA00022989"/>
    </source>
</evidence>
<sequence>MSAPPGADLCRITLVGPKRRVDIALPADATFAELYPTMLHYAGQNLADAGLTHGGWVIQKLDEAPFDPSSTPARAGIRDGDLLYLRPRMAQLPDLAFDDVPDVVATAVNDRPDRWRQETARRFALGWGVGGLIAGVLVLGLTQPSWKTAAAAAVVALLLLGGAVALSRALGDAAAGIWLGYAALPYAFIAGLYAPADDDTPANLLNLFHGFEAVNYIAGFGAVVLVATIAGFAIADALPVFYGVAVAALLGTLDSLIPLGFDTDAAGVAAITVVIALALTPLLSGAAMRMARVTLPPVPNSAEDLRRDTLMVDGRQVLKDTVRADRFVTGGVAATGLVAIGAFLPIAFHSGWAAPVTAAVLAFILLLRGGRFFTGRAQKLWLLIPGAFGLALLAVSGPFRSDDAAVVLATALLPILVVSGIVVGVGMWLPNNRPSPFWGRAGQIIEIALVVASVPLALGVAGVLDYVRTVVG</sequence>
<dbReference type="EMBL" id="MTBP01000001">
    <property type="protein sequence ID" value="POM26823.1"/>
    <property type="molecule type" value="Genomic_DNA"/>
</dbReference>
<evidence type="ECO:0000313" key="9">
    <source>
        <dbReference type="EMBL" id="POM26823.1"/>
    </source>
</evidence>
<feature type="domain" description="EccD-like transmembrane" evidence="8">
    <location>
        <begin position="120"/>
        <end position="469"/>
    </location>
</feature>
<dbReference type="InterPro" id="IPR006707">
    <property type="entry name" value="T7SS_EccD"/>
</dbReference>
<evidence type="ECO:0000256" key="1">
    <source>
        <dbReference type="ARBA" id="ARBA00004651"/>
    </source>
</evidence>
<feature type="transmembrane region" description="Helical" evidence="7">
    <location>
        <begin position="380"/>
        <end position="399"/>
    </location>
</feature>
<dbReference type="RefSeq" id="WP_103561735.1">
    <property type="nucleotide sequence ID" value="NZ_MTBP01000001.1"/>
</dbReference>